<keyword evidence="1" id="KW-0175">Coiled coil</keyword>
<dbReference type="AlphaFoldDB" id="A0A8D8SW39"/>
<dbReference type="EMBL" id="HBUF01237691">
    <property type="protein sequence ID" value="CAG6675751.1"/>
    <property type="molecule type" value="Transcribed_RNA"/>
</dbReference>
<proteinExistence type="predicted"/>
<protein>
    <submittedName>
        <fullName evidence="2">Uncharacterized protein</fullName>
    </submittedName>
</protein>
<dbReference type="EMBL" id="HBUF01092843">
    <property type="protein sequence ID" value="CAG6636109.1"/>
    <property type="molecule type" value="Transcribed_RNA"/>
</dbReference>
<accession>A0A8D8SW39</accession>
<reference evidence="2" key="1">
    <citation type="submission" date="2021-05" db="EMBL/GenBank/DDBJ databases">
        <authorList>
            <person name="Alioto T."/>
            <person name="Alioto T."/>
            <person name="Gomez Garrido J."/>
        </authorList>
    </citation>
    <scope>NUCLEOTIDE SEQUENCE</scope>
</reference>
<evidence type="ECO:0000256" key="1">
    <source>
        <dbReference type="SAM" id="Coils"/>
    </source>
</evidence>
<dbReference type="PANTHER" id="PTHR37445:SF3">
    <property type="entry name" value="ZINC FINGER PHD-TYPE DOMAIN-CONTAINING PROTEIN"/>
    <property type="match status" value="1"/>
</dbReference>
<dbReference type="PANTHER" id="PTHR37445">
    <property type="entry name" value="PROTEIN CBG24663"/>
    <property type="match status" value="1"/>
</dbReference>
<sequence length="264" mass="30599">MTRLDNSFGQNKKCVQCKKAVDLITCDYCENSVCNICSDLNTTEFNMMKKAKKKLKYQCKDCPGTPGSNNSDKFDQLLVVITTLQQQMNAMQSKLNSIENQQLNADNETRPHDKQQDMDSVLEELEERKKRKRNVIIYDIDESPSDDLNERIEHDNEKLNQIMGELNTNVQNVKIRRLGKRIPGKKRPMQVITQNDHEAINMLKKARSMKKTNFKNDLTPMQRDKMRDLGNQLKLKQENGETGWGIKYVKGQPKLWKTTVVDSN</sequence>
<feature type="coiled-coil region" evidence="1">
    <location>
        <begin position="81"/>
        <end position="176"/>
    </location>
</feature>
<evidence type="ECO:0000313" key="2">
    <source>
        <dbReference type="EMBL" id="CAG6675751.1"/>
    </source>
</evidence>
<dbReference type="EMBL" id="HBUF01092844">
    <property type="protein sequence ID" value="CAG6636111.1"/>
    <property type="molecule type" value="Transcribed_RNA"/>
</dbReference>
<name>A0A8D8SW39_9HEMI</name>
<organism evidence="2">
    <name type="scientific">Cacopsylla melanoneura</name>
    <dbReference type="NCBI Taxonomy" id="428564"/>
    <lineage>
        <taxon>Eukaryota</taxon>
        <taxon>Metazoa</taxon>
        <taxon>Ecdysozoa</taxon>
        <taxon>Arthropoda</taxon>
        <taxon>Hexapoda</taxon>
        <taxon>Insecta</taxon>
        <taxon>Pterygota</taxon>
        <taxon>Neoptera</taxon>
        <taxon>Paraneoptera</taxon>
        <taxon>Hemiptera</taxon>
        <taxon>Sternorrhyncha</taxon>
        <taxon>Psylloidea</taxon>
        <taxon>Psyllidae</taxon>
        <taxon>Psyllinae</taxon>
        <taxon>Cacopsylla</taxon>
    </lineage>
</organism>